<dbReference type="HOGENOM" id="CLU_2624183_0_0_1"/>
<dbReference type="InParanoid" id="G0MAR9"/>
<dbReference type="EMBL" id="GL379788">
    <property type="protein sequence ID" value="EGT40653.1"/>
    <property type="molecule type" value="Genomic_DNA"/>
</dbReference>
<name>G0MAR9_CAEBE</name>
<protein>
    <submittedName>
        <fullName evidence="1">Uncharacterized protein</fullName>
    </submittedName>
</protein>
<gene>
    <name evidence="1" type="ORF">CAEBREN_14586</name>
</gene>
<keyword evidence="2" id="KW-1185">Reference proteome</keyword>
<accession>G0MAR9</accession>
<dbReference type="AlphaFoldDB" id="G0MAR9"/>
<reference evidence="2" key="1">
    <citation type="submission" date="2011-07" db="EMBL/GenBank/DDBJ databases">
        <authorList>
            <consortium name="Caenorhabditis brenneri Sequencing and Analysis Consortium"/>
            <person name="Wilson R.K."/>
        </authorList>
    </citation>
    <scope>NUCLEOTIDE SEQUENCE [LARGE SCALE GENOMIC DNA]</scope>
    <source>
        <strain evidence="2">PB2801</strain>
    </source>
</reference>
<dbReference type="Proteomes" id="UP000008068">
    <property type="component" value="Unassembled WGS sequence"/>
</dbReference>
<evidence type="ECO:0000313" key="1">
    <source>
        <dbReference type="EMBL" id="EGT40653.1"/>
    </source>
</evidence>
<proteinExistence type="predicted"/>
<organism evidence="2">
    <name type="scientific">Caenorhabditis brenneri</name>
    <name type="common">Nematode worm</name>
    <dbReference type="NCBI Taxonomy" id="135651"/>
    <lineage>
        <taxon>Eukaryota</taxon>
        <taxon>Metazoa</taxon>
        <taxon>Ecdysozoa</taxon>
        <taxon>Nematoda</taxon>
        <taxon>Chromadorea</taxon>
        <taxon>Rhabditida</taxon>
        <taxon>Rhabditina</taxon>
        <taxon>Rhabditomorpha</taxon>
        <taxon>Rhabditoidea</taxon>
        <taxon>Rhabditidae</taxon>
        <taxon>Peloderinae</taxon>
        <taxon>Caenorhabditis</taxon>
    </lineage>
</organism>
<evidence type="ECO:0000313" key="2">
    <source>
        <dbReference type="Proteomes" id="UP000008068"/>
    </source>
</evidence>
<sequence>MLLSTPSDNTLEQQTWKCHLRPIHRWMTRRDISSTIREHPAEVIYSLDYHFFCFRILSLGDLAGAISVSAAGVGLQCG</sequence>